<accession>A0A0N7I9T0</accession>
<dbReference type="CDD" id="cd00063">
    <property type="entry name" value="FN3"/>
    <property type="match status" value="1"/>
</dbReference>
<gene>
    <name evidence="1" type="ORF">GAN91_26560</name>
</gene>
<dbReference type="KEGG" id="btho:Btheta7330_01378"/>
<dbReference type="SMART" id="SM00060">
    <property type="entry name" value="FN3"/>
    <property type="match status" value="4"/>
</dbReference>
<dbReference type="InterPro" id="IPR024361">
    <property type="entry name" value="BACON"/>
</dbReference>
<evidence type="ECO:0000313" key="1">
    <source>
        <dbReference type="EMBL" id="KAB4470244.1"/>
    </source>
</evidence>
<dbReference type="PROSITE" id="PS50853">
    <property type="entry name" value="FN3"/>
    <property type="match status" value="2"/>
</dbReference>
<dbReference type="Pfam" id="PF13620">
    <property type="entry name" value="CarboxypepD_reg"/>
    <property type="match status" value="1"/>
</dbReference>
<dbReference type="Gene3D" id="2.60.40.10">
    <property type="entry name" value="Immunoglobulins"/>
    <property type="match status" value="3"/>
</dbReference>
<name>A0A0N7I9T0_BACT4</name>
<dbReference type="InterPro" id="IPR003961">
    <property type="entry name" value="FN3_dom"/>
</dbReference>
<dbReference type="SUPFAM" id="SSF49452">
    <property type="entry name" value="Starch-binding domain-like"/>
    <property type="match status" value="1"/>
</dbReference>
<proteinExistence type="predicted"/>
<dbReference type="InterPro" id="IPR013783">
    <property type="entry name" value="Ig-like_fold"/>
</dbReference>
<dbReference type="GO" id="GO:0030246">
    <property type="term" value="F:carbohydrate binding"/>
    <property type="evidence" value="ECO:0007669"/>
    <property type="project" value="InterPro"/>
</dbReference>
<dbReference type="InterPro" id="IPR013784">
    <property type="entry name" value="Carb-bd-like_fold"/>
</dbReference>
<sequence>MIRNCFIYLLLSISCLTSCVADEEATTGSLHGTIKDSENGNLLKGCLVVISPTGKSITTGDDGSFSFDNLAAGVFSIDVSKNDYEPAKKEVTIVAGQPNKADMQLTKQMPKLSVNKINLDFSDSETELPIEIRNDGKSTLKWEISTGTKWIKINPTSGTSTKDIASVLISVDRTGLSKGDYNGSINITSNGGTATIKVNMSIKGAVLKVTPSTLDFGEIETSKELFISNETEIGSITYSIQPSVNWIILSSNEGTVDTNTDKIKVLVNRDGLATNDYNEKLTINTKDGRKEISVIVKQIERTVAKVGIGSSFSDITETSFSIKGTILSTGGHEISSYGHCWSEHDTPTIENDNKNNFGNSTEIREFTSNISGLDAGKTYYVRAYAVNNKGTVYSEQRNITMPYIKKPIVKTQGATDIGKDVATLNGNITDNGGDKIIECGFYYGTSENTEIKKSLGDNSLSALKLVLTNLKESTTYYYKAYATNSKGTAYGEVMSFKTLSENALTVETKSATDITTKSATLNGTVLDRGSSNITEYGFYYGTNENTTNKKKLENSMDELKLNLTELAEGTTYYYKAYATNSKGTSYGEVLNFTTLPNIEFSNVSVSNITPTTASVVYSISLAGKTITETGVEYSTQSNFNNAVQSIGSIVHGTVSIELSSLSENTQYYIRPYTILNSSYKTVGNRVSFGTKAYLRIPPTKPIISNISGNSATATSTVTIDPYDEIIEAGMECSKDYYWENSSGYKLFTGTVQSDGTLKVDVTNLHQDFSYNAAFIRAYVITKNVGKLTSPHNYFEFK</sequence>
<protein>
    <submittedName>
        <fullName evidence="1">Uncharacterized protein</fullName>
    </submittedName>
</protein>
<dbReference type="RefSeq" id="WP_081013434.1">
    <property type="nucleotide sequence ID" value="NZ_CAXSNJ010000021.1"/>
</dbReference>
<dbReference type="AlphaFoldDB" id="A0A0N7I9T0"/>
<dbReference type="Pfam" id="PF19190">
    <property type="entry name" value="BACON_2"/>
    <property type="match status" value="2"/>
</dbReference>
<dbReference type="Proteomes" id="UP000436858">
    <property type="component" value="Unassembled WGS sequence"/>
</dbReference>
<comment type="caution">
    <text evidence="1">The sequence shown here is derived from an EMBL/GenBank/DDBJ whole genome shotgun (WGS) entry which is preliminary data.</text>
</comment>
<reference evidence="1 2" key="1">
    <citation type="journal article" date="2019" name="Nat. Med.">
        <title>A library of human gut bacterial isolates paired with longitudinal multiomics data enables mechanistic microbiome research.</title>
        <authorList>
            <person name="Poyet M."/>
            <person name="Groussin M."/>
            <person name="Gibbons S.M."/>
            <person name="Avila-Pacheco J."/>
            <person name="Jiang X."/>
            <person name="Kearney S.M."/>
            <person name="Perrotta A.R."/>
            <person name="Berdy B."/>
            <person name="Zhao S."/>
            <person name="Lieberman T.D."/>
            <person name="Swanson P.K."/>
            <person name="Smith M."/>
            <person name="Roesemann S."/>
            <person name="Alexander J.E."/>
            <person name="Rich S.A."/>
            <person name="Livny J."/>
            <person name="Vlamakis H."/>
            <person name="Clish C."/>
            <person name="Bullock K."/>
            <person name="Deik A."/>
            <person name="Scott J."/>
            <person name="Pierce K.A."/>
            <person name="Xavier R.J."/>
            <person name="Alm E.J."/>
        </authorList>
    </citation>
    <scope>NUCLEOTIDE SEQUENCE [LARGE SCALE GENOMIC DNA]</scope>
    <source>
        <strain evidence="1 2">BIOML-A162</strain>
    </source>
</reference>
<dbReference type="Gene3D" id="2.60.40.1120">
    <property type="entry name" value="Carboxypeptidase-like, regulatory domain"/>
    <property type="match status" value="1"/>
</dbReference>
<dbReference type="EMBL" id="WCRY01000050">
    <property type="protein sequence ID" value="KAB4470244.1"/>
    <property type="molecule type" value="Genomic_DNA"/>
</dbReference>
<organism evidence="1 2">
    <name type="scientific">Bacteroides thetaiotaomicron</name>
    <dbReference type="NCBI Taxonomy" id="818"/>
    <lineage>
        <taxon>Bacteria</taxon>
        <taxon>Pseudomonadati</taxon>
        <taxon>Bacteroidota</taxon>
        <taxon>Bacteroidia</taxon>
        <taxon>Bacteroidales</taxon>
        <taxon>Bacteroidaceae</taxon>
        <taxon>Bacteroides</taxon>
    </lineage>
</organism>
<dbReference type="PROSITE" id="PS51257">
    <property type="entry name" value="PROKAR_LIPOPROTEIN"/>
    <property type="match status" value="1"/>
</dbReference>
<dbReference type="InterPro" id="IPR036116">
    <property type="entry name" value="FN3_sf"/>
</dbReference>
<evidence type="ECO:0000313" key="2">
    <source>
        <dbReference type="Proteomes" id="UP000436858"/>
    </source>
</evidence>
<dbReference type="SUPFAM" id="SSF49265">
    <property type="entry name" value="Fibronectin type III"/>
    <property type="match status" value="2"/>
</dbReference>